<evidence type="ECO:0000256" key="12">
    <source>
        <dbReference type="SAM" id="SignalP"/>
    </source>
</evidence>
<dbReference type="Pfam" id="PF07715">
    <property type="entry name" value="Plug"/>
    <property type="match status" value="1"/>
</dbReference>
<comment type="similarity">
    <text evidence="10 11">Belongs to the TonB-dependent receptor family.</text>
</comment>
<evidence type="ECO:0000259" key="13">
    <source>
        <dbReference type="Pfam" id="PF00593"/>
    </source>
</evidence>
<feature type="chain" id="PRO_5009921796" evidence="12">
    <location>
        <begin position="21"/>
        <end position="811"/>
    </location>
</feature>
<dbReference type="InterPro" id="IPR036942">
    <property type="entry name" value="Beta-barrel_TonB_sf"/>
</dbReference>
<dbReference type="GO" id="GO:0044718">
    <property type="term" value="P:siderophore transmembrane transport"/>
    <property type="evidence" value="ECO:0007669"/>
    <property type="project" value="TreeGrafter"/>
</dbReference>
<name>A0A1M6VRY7_9BACT</name>
<dbReference type="InterPro" id="IPR008969">
    <property type="entry name" value="CarboxyPept-like_regulatory"/>
</dbReference>
<dbReference type="PANTHER" id="PTHR30069">
    <property type="entry name" value="TONB-DEPENDENT OUTER MEMBRANE RECEPTOR"/>
    <property type="match status" value="1"/>
</dbReference>
<dbReference type="InterPro" id="IPR012910">
    <property type="entry name" value="Plug_dom"/>
</dbReference>
<dbReference type="Pfam" id="PF00593">
    <property type="entry name" value="TonB_dep_Rec_b-barrel"/>
    <property type="match status" value="1"/>
</dbReference>
<feature type="domain" description="TonB-dependent receptor-like beta-barrel" evidence="13">
    <location>
        <begin position="320"/>
        <end position="780"/>
    </location>
</feature>
<keyword evidence="3 10" id="KW-1134">Transmembrane beta strand</keyword>
<keyword evidence="9 10" id="KW-0998">Cell outer membrane</keyword>
<dbReference type="SUPFAM" id="SSF56935">
    <property type="entry name" value="Porins"/>
    <property type="match status" value="1"/>
</dbReference>
<keyword evidence="8" id="KW-0675">Receptor</keyword>
<evidence type="ECO:0000256" key="11">
    <source>
        <dbReference type="RuleBase" id="RU003357"/>
    </source>
</evidence>
<keyword evidence="5 12" id="KW-0732">Signal</keyword>
<dbReference type="InterPro" id="IPR000531">
    <property type="entry name" value="Beta-barrel_TonB"/>
</dbReference>
<evidence type="ECO:0000313" key="15">
    <source>
        <dbReference type="EMBL" id="SHK84250.1"/>
    </source>
</evidence>
<keyword evidence="4 10" id="KW-0812">Transmembrane</keyword>
<dbReference type="STRING" id="633813.SAMN04488087_2092"/>
<dbReference type="Pfam" id="PF13715">
    <property type="entry name" value="CarbopepD_reg_2"/>
    <property type="match status" value="1"/>
</dbReference>
<sequence length="811" mass="88010">MKRLLWLCWLGWLVSPFALAQSVWIEGQVREAHRGAALPGANVVLLETGQGTTTDVDGAFRLGPVAPGRYTLQVSFVGYQTLQQPVAVGAASVQLTLALEPVLFEAEAVVVTGTRQTEKLLEAPVTIETITAADLARTGGGTFLSALAGLKGIDFVDAGINAQGISARGFNSQFNTRMLAMVDGRVAQLPGTGLPQGNFLPTAPLDIKAIEVVVGPASALYGPNAHTGVVNVITKDPWDESGLSLMARTGERSLIDVTGRAAGTIGAWGWKITGQYLKAEDFAPSREEGLHNYGTSIYEGEVLRDLGGYRIRSAKLEGFLYYRLGAWKAKAGLGYSTNDNFGLTNNGRNHVRGWVVQYQTVELSHPNWYVQFTRTKNDAGRTYQLNAVVQAAAAQVAAGRPLAQVDLEVLRDATTFVDRGALLDGEIQYRQALPFLQGRVVAGLQVRRYLPDSDGTFLADAGGEDLSATEVGGYAQVDLRLVPDRLRLVTAARIDRHTNYSTQFSPKVALVYTVYPGHNVRVGYNRAFKSPTILENYLFIPIPRFDIVPGYYVNAFGNREGYVIKDASGQVVNRIAGLEPEQVDALELGYKGAFGTRAFVDVVGYYSWYRNFISPLTLVADGFTTVAYEADGSTPVQAPASDARFNGLLTYLNFGRAQVAGLDVGLTLYPSSYVTLSGSVSLISLRRFTETAGQRELPLNVPETKLKGQVTVHDAALEGAFVSLSARYQSAYRFVSGYWNSETMLPQHGGKVPARTVVDLTLGYRVPRIGLDLTVSISNLLNNKGYDVLGAPVRGRLAWLGLTYHFSGWRY</sequence>
<dbReference type="PANTHER" id="PTHR30069:SF29">
    <property type="entry name" value="HEMOGLOBIN AND HEMOGLOBIN-HAPTOGLOBIN-BINDING PROTEIN 1-RELATED"/>
    <property type="match status" value="1"/>
</dbReference>
<feature type="signal peptide" evidence="12">
    <location>
        <begin position="1"/>
        <end position="20"/>
    </location>
</feature>
<dbReference type="PROSITE" id="PS52016">
    <property type="entry name" value="TONB_DEPENDENT_REC_3"/>
    <property type="match status" value="1"/>
</dbReference>
<evidence type="ECO:0000256" key="8">
    <source>
        <dbReference type="ARBA" id="ARBA00023170"/>
    </source>
</evidence>
<evidence type="ECO:0000256" key="3">
    <source>
        <dbReference type="ARBA" id="ARBA00022452"/>
    </source>
</evidence>
<feature type="domain" description="TonB-dependent receptor plug" evidence="14">
    <location>
        <begin position="120"/>
        <end position="229"/>
    </location>
</feature>
<evidence type="ECO:0000256" key="7">
    <source>
        <dbReference type="ARBA" id="ARBA00023136"/>
    </source>
</evidence>
<dbReference type="SUPFAM" id="SSF49464">
    <property type="entry name" value="Carboxypeptidase regulatory domain-like"/>
    <property type="match status" value="1"/>
</dbReference>
<protein>
    <submittedName>
        <fullName evidence="15">Iron complex outermembrane recepter protein</fullName>
    </submittedName>
</protein>
<dbReference type="Gene3D" id="2.60.40.1120">
    <property type="entry name" value="Carboxypeptidase-like, regulatory domain"/>
    <property type="match status" value="1"/>
</dbReference>
<organism evidence="15 16">
    <name type="scientific">Rhodothermus profundi</name>
    <dbReference type="NCBI Taxonomy" id="633813"/>
    <lineage>
        <taxon>Bacteria</taxon>
        <taxon>Pseudomonadati</taxon>
        <taxon>Rhodothermota</taxon>
        <taxon>Rhodothermia</taxon>
        <taxon>Rhodothermales</taxon>
        <taxon>Rhodothermaceae</taxon>
        <taxon>Rhodothermus</taxon>
    </lineage>
</organism>
<evidence type="ECO:0000256" key="1">
    <source>
        <dbReference type="ARBA" id="ARBA00004571"/>
    </source>
</evidence>
<dbReference type="GO" id="GO:0015344">
    <property type="term" value="F:siderophore uptake transmembrane transporter activity"/>
    <property type="evidence" value="ECO:0007669"/>
    <property type="project" value="TreeGrafter"/>
</dbReference>
<evidence type="ECO:0000313" key="16">
    <source>
        <dbReference type="Proteomes" id="UP000185812"/>
    </source>
</evidence>
<dbReference type="Gene3D" id="2.40.170.20">
    <property type="entry name" value="TonB-dependent receptor, beta-barrel domain"/>
    <property type="match status" value="1"/>
</dbReference>
<dbReference type="Proteomes" id="UP000185812">
    <property type="component" value="Unassembled WGS sequence"/>
</dbReference>
<evidence type="ECO:0000256" key="4">
    <source>
        <dbReference type="ARBA" id="ARBA00022692"/>
    </source>
</evidence>
<evidence type="ECO:0000256" key="5">
    <source>
        <dbReference type="ARBA" id="ARBA00022729"/>
    </source>
</evidence>
<dbReference type="AlphaFoldDB" id="A0A1M6VRY7"/>
<reference evidence="16" key="1">
    <citation type="submission" date="2016-11" db="EMBL/GenBank/DDBJ databases">
        <authorList>
            <person name="Varghese N."/>
            <person name="Submissions S."/>
        </authorList>
    </citation>
    <scope>NUCLEOTIDE SEQUENCE [LARGE SCALE GENOMIC DNA]</scope>
    <source>
        <strain evidence="16">DSM 22212</strain>
    </source>
</reference>
<evidence type="ECO:0000259" key="14">
    <source>
        <dbReference type="Pfam" id="PF07715"/>
    </source>
</evidence>
<keyword evidence="2 10" id="KW-0813">Transport</keyword>
<keyword evidence="16" id="KW-1185">Reference proteome</keyword>
<dbReference type="EMBL" id="FRAU01000007">
    <property type="protein sequence ID" value="SHK84250.1"/>
    <property type="molecule type" value="Genomic_DNA"/>
</dbReference>
<dbReference type="Gene3D" id="2.170.130.10">
    <property type="entry name" value="TonB-dependent receptor, plug domain"/>
    <property type="match status" value="1"/>
</dbReference>
<dbReference type="GO" id="GO:0009279">
    <property type="term" value="C:cell outer membrane"/>
    <property type="evidence" value="ECO:0007669"/>
    <property type="project" value="UniProtKB-SubCell"/>
</dbReference>
<evidence type="ECO:0000256" key="9">
    <source>
        <dbReference type="ARBA" id="ARBA00023237"/>
    </source>
</evidence>
<evidence type="ECO:0000256" key="2">
    <source>
        <dbReference type="ARBA" id="ARBA00022448"/>
    </source>
</evidence>
<comment type="subcellular location">
    <subcellularLocation>
        <location evidence="1 10">Cell outer membrane</location>
        <topology evidence="1 10">Multi-pass membrane protein</topology>
    </subcellularLocation>
</comment>
<dbReference type="OrthoDB" id="9758472at2"/>
<evidence type="ECO:0000256" key="10">
    <source>
        <dbReference type="PROSITE-ProRule" id="PRU01360"/>
    </source>
</evidence>
<gene>
    <name evidence="15" type="ORF">SAMN04488087_2092</name>
</gene>
<dbReference type="RefSeq" id="WP_072715922.1">
    <property type="nucleotide sequence ID" value="NZ_FRAU01000007.1"/>
</dbReference>
<accession>A0A1M6VRY7</accession>
<evidence type="ECO:0000256" key="6">
    <source>
        <dbReference type="ARBA" id="ARBA00023077"/>
    </source>
</evidence>
<keyword evidence="6 11" id="KW-0798">TonB box</keyword>
<dbReference type="InterPro" id="IPR039426">
    <property type="entry name" value="TonB-dep_rcpt-like"/>
</dbReference>
<dbReference type="InterPro" id="IPR037066">
    <property type="entry name" value="Plug_dom_sf"/>
</dbReference>
<proteinExistence type="inferred from homology"/>
<keyword evidence="7 10" id="KW-0472">Membrane</keyword>